<dbReference type="EMBL" id="JAZHXI010000011">
    <property type="protein sequence ID" value="KAL2066169.1"/>
    <property type="molecule type" value="Genomic_DNA"/>
</dbReference>
<feature type="compositionally biased region" description="Polar residues" evidence="1">
    <location>
        <begin position="197"/>
        <end position="208"/>
    </location>
</feature>
<organism evidence="2 3">
    <name type="scientific">Oculimacula yallundae</name>
    <dbReference type="NCBI Taxonomy" id="86028"/>
    <lineage>
        <taxon>Eukaryota</taxon>
        <taxon>Fungi</taxon>
        <taxon>Dikarya</taxon>
        <taxon>Ascomycota</taxon>
        <taxon>Pezizomycotina</taxon>
        <taxon>Leotiomycetes</taxon>
        <taxon>Helotiales</taxon>
        <taxon>Ploettnerulaceae</taxon>
        <taxon>Oculimacula</taxon>
    </lineage>
</organism>
<evidence type="ECO:0000256" key="1">
    <source>
        <dbReference type="SAM" id="MobiDB-lite"/>
    </source>
</evidence>
<name>A0ABR4CAB2_9HELO</name>
<evidence type="ECO:0000313" key="2">
    <source>
        <dbReference type="EMBL" id="KAL2066169.1"/>
    </source>
</evidence>
<evidence type="ECO:0000313" key="3">
    <source>
        <dbReference type="Proteomes" id="UP001595075"/>
    </source>
</evidence>
<sequence>MSAPDLAMPASASMSLGDLISPDAFVEEDVMADEVIEPVVAAPAEAPVKKPRKIPIKKAKAVVPVAETDENGEAATTGDVDTETPVKPKKPRKTPVKKEKAAIETGENEDAGSGDAEGEVPTTKVTPAKKPRKTPVKKENVKPKEEVSAKEGDDEEAEEPTTPKAVPKKRAAPKKKADATPATPVGAEDGDAEMATPGTSGKTPATKSTGKKRGPNKAADGETPTKKSKAGNGFPTAGKRAATKFPECWAEFTEEDKLLVTMKREGHKIGAIETAWTALTGRAPGTDSLRKRIPKLEAVAQDFDDSDVLKLVAAKKAVDADFVAIKEKMEVEQAAALKKMKTDQDNALKKQETEKWTKISEHILAAKGGDYKAFLIEKKWKALERDGEELTLPSFGNYVDINIGDIDSQGNYKGAIVAADDDEAADDEEAADDDMEENGDVDDEESPATNANGHLEEEVDAEAMEE</sequence>
<feature type="compositionally biased region" description="Acidic residues" evidence="1">
    <location>
        <begin position="106"/>
        <end position="118"/>
    </location>
</feature>
<gene>
    <name evidence="2" type="ORF">VTL71DRAFT_2240</name>
</gene>
<reference evidence="2 3" key="1">
    <citation type="journal article" date="2024" name="Commun. Biol.">
        <title>Comparative genomic analysis of thermophilic fungi reveals convergent evolutionary adaptations and gene losses.</title>
        <authorList>
            <person name="Steindorff A.S."/>
            <person name="Aguilar-Pontes M.V."/>
            <person name="Robinson A.J."/>
            <person name="Andreopoulos B."/>
            <person name="LaButti K."/>
            <person name="Kuo A."/>
            <person name="Mondo S."/>
            <person name="Riley R."/>
            <person name="Otillar R."/>
            <person name="Haridas S."/>
            <person name="Lipzen A."/>
            <person name="Grimwood J."/>
            <person name="Schmutz J."/>
            <person name="Clum A."/>
            <person name="Reid I.D."/>
            <person name="Moisan M.C."/>
            <person name="Butler G."/>
            <person name="Nguyen T.T.M."/>
            <person name="Dewar K."/>
            <person name="Conant G."/>
            <person name="Drula E."/>
            <person name="Henrissat B."/>
            <person name="Hansel C."/>
            <person name="Singer S."/>
            <person name="Hutchinson M.I."/>
            <person name="de Vries R.P."/>
            <person name="Natvig D.O."/>
            <person name="Powell A.J."/>
            <person name="Tsang A."/>
            <person name="Grigoriev I.V."/>
        </authorList>
    </citation>
    <scope>NUCLEOTIDE SEQUENCE [LARGE SCALE GENOMIC DNA]</scope>
    <source>
        <strain evidence="2 3">CBS 494.80</strain>
    </source>
</reference>
<proteinExistence type="predicted"/>
<protein>
    <submittedName>
        <fullName evidence="2">Uncharacterized protein</fullName>
    </submittedName>
</protein>
<keyword evidence="3" id="KW-1185">Reference proteome</keyword>
<feature type="compositionally biased region" description="Acidic residues" evidence="1">
    <location>
        <begin position="457"/>
        <end position="466"/>
    </location>
</feature>
<accession>A0ABR4CAB2</accession>
<dbReference type="Proteomes" id="UP001595075">
    <property type="component" value="Unassembled WGS sequence"/>
</dbReference>
<feature type="compositionally biased region" description="Basic and acidic residues" evidence="1">
    <location>
        <begin position="136"/>
        <end position="151"/>
    </location>
</feature>
<comment type="caution">
    <text evidence="2">The sequence shown here is derived from an EMBL/GenBank/DDBJ whole genome shotgun (WGS) entry which is preliminary data.</text>
</comment>
<feature type="compositionally biased region" description="Acidic residues" evidence="1">
    <location>
        <begin position="419"/>
        <end position="446"/>
    </location>
</feature>
<feature type="region of interest" description="Disordered" evidence="1">
    <location>
        <begin position="59"/>
        <end position="239"/>
    </location>
</feature>
<feature type="region of interest" description="Disordered" evidence="1">
    <location>
        <begin position="418"/>
        <end position="466"/>
    </location>
</feature>